<sequence>MSDQLHLSQGILRKRENERDNVSLRNAVSLIVILTEFIQLHPRNEPLLLYPYGDTSAGGSLSFDDLETIGEEEEVLERHQAPVEELCDLITYLNLRLNKNSPFFSPEFCDVYIRISGLGNK</sequence>
<accession>A0A195DS09</accession>
<reference evidence="1 2" key="1">
    <citation type="submission" date="2015-09" db="EMBL/GenBank/DDBJ databases">
        <title>Trachymyrmex cornetzi WGS genome.</title>
        <authorList>
            <person name="Nygaard S."/>
            <person name="Hu H."/>
            <person name="Boomsma J."/>
            <person name="Zhang G."/>
        </authorList>
    </citation>
    <scope>NUCLEOTIDE SEQUENCE [LARGE SCALE GENOMIC DNA]</scope>
    <source>
        <strain evidence="1">Tcor2-1</strain>
        <tissue evidence="1">Whole body</tissue>
    </source>
</reference>
<organism evidence="1 2">
    <name type="scientific">Trachymyrmex cornetzi</name>
    <dbReference type="NCBI Taxonomy" id="471704"/>
    <lineage>
        <taxon>Eukaryota</taxon>
        <taxon>Metazoa</taxon>
        <taxon>Ecdysozoa</taxon>
        <taxon>Arthropoda</taxon>
        <taxon>Hexapoda</taxon>
        <taxon>Insecta</taxon>
        <taxon>Pterygota</taxon>
        <taxon>Neoptera</taxon>
        <taxon>Endopterygota</taxon>
        <taxon>Hymenoptera</taxon>
        <taxon>Apocrita</taxon>
        <taxon>Aculeata</taxon>
        <taxon>Formicoidea</taxon>
        <taxon>Formicidae</taxon>
        <taxon>Myrmicinae</taxon>
        <taxon>Trachymyrmex</taxon>
    </lineage>
</organism>
<proteinExistence type="predicted"/>
<evidence type="ECO:0000313" key="2">
    <source>
        <dbReference type="Proteomes" id="UP000078492"/>
    </source>
</evidence>
<protein>
    <submittedName>
        <fullName evidence="1">Uncharacterized protein</fullName>
    </submittedName>
</protein>
<evidence type="ECO:0000313" key="1">
    <source>
        <dbReference type="EMBL" id="KYN15304.1"/>
    </source>
</evidence>
<keyword evidence="2" id="KW-1185">Reference proteome</keyword>
<dbReference type="AlphaFoldDB" id="A0A195DS09"/>
<dbReference type="Proteomes" id="UP000078492">
    <property type="component" value="Unassembled WGS sequence"/>
</dbReference>
<dbReference type="EMBL" id="KQ980581">
    <property type="protein sequence ID" value="KYN15304.1"/>
    <property type="molecule type" value="Genomic_DNA"/>
</dbReference>
<name>A0A195DS09_9HYME</name>
<gene>
    <name evidence="1" type="ORF">ALC57_12353</name>
</gene>